<dbReference type="GO" id="GO:0004519">
    <property type="term" value="F:endonuclease activity"/>
    <property type="evidence" value="ECO:0007669"/>
    <property type="project" value="UniProtKB-KW"/>
</dbReference>
<reference evidence="2 3" key="1">
    <citation type="journal article" date="2009" name="Environ. Microbiol.">
        <title>Genome sequence of Desulfobacterium autotrophicum HRM2, a marine sulfate reducer oxidizing organic carbon completely to carbon dioxide.</title>
        <authorList>
            <person name="Strittmatter A.W."/>
            <person name="Liesegang H."/>
            <person name="Rabus R."/>
            <person name="Decker I."/>
            <person name="Amann J."/>
            <person name="Andres S."/>
            <person name="Henne A."/>
            <person name="Fricke W.F."/>
            <person name="Martinez-Arias R."/>
            <person name="Bartels D."/>
            <person name="Goesmann A."/>
            <person name="Krause L."/>
            <person name="Puehler A."/>
            <person name="Klenk H.P."/>
            <person name="Richter M."/>
            <person name="Schuler M."/>
            <person name="Gloeckner F.O."/>
            <person name="Meyerdierks A."/>
            <person name="Gottschalk G."/>
            <person name="Amann R."/>
        </authorList>
    </citation>
    <scope>NUCLEOTIDE SEQUENCE [LARGE SCALE GENOMIC DNA]</scope>
    <source>
        <strain evidence="3">ATCC 43914 / DSM 3382 / HRM2</strain>
    </source>
</reference>
<gene>
    <name evidence="2" type="ordered locus">HRM2_44750</name>
</gene>
<dbReference type="SMART" id="SM00507">
    <property type="entry name" value="HNHc"/>
    <property type="match status" value="1"/>
</dbReference>
<name>C0QF30_DESAH</name>
<keyword evidence="2" id="KW-0540">Nuclease</keyword>
<dbReference type="HOGENOM" id="CLU_1060609_0_0_7"/>
<sequence>MQISISNPMVREAVFLAYKGICFYTGRPIKREEMVIDHLHPVSKGGEDSFHNYVLTFQDFNLGKSNKTDSDLIPRLQYAIETVYAPRAIKIYKKLKKLRKSKPSRKPNNLTHIKRLDLFWADDGAIEVLTSSKLVTNENIYEILKSLDRFLEIARRDDSDFCFDVWLTSEFGKQLRGIWYQVAGKYFRLVRKTKYYDSNSPDKWAWVYFSQEYLNFLEWIEEESQYLESLWENEDETEHKKLINEFCLKYPPPEKYKDQILN</sequence>
<dbReference type="KEGG" id="dat:HRM2_44750"/>
<protein>
    <submittedName>
        <fullName evidence="2">Restriction endonuclease</fullName>
    </submittedName>
</protein>
<evidence type="ECO:0000313" key="2">
    <source>
        <dbReference type="EMBL" id="ACN17531.1"/>
    </source>
</evidence>
<dbReference type="Proteomes" id="UP000000442">
    <property type="component" value="Chromosome"/>
</dbReference>
<keyword evidence="3" id="KW-1185">Reference proteome</keyword>
<dbReference type="eggNOG" id="COG1403">
    <property type="taxonomic scope" value="Bacteria"/>
</dbReference>
<keyword evidence="2" id="KW-0255">Endonuclease</keyword>
<dbReference type="EMBL" id="CP001087">
    <property type="protein sequence ID" value="ACN17531.1"/>
    <property type="molecule type" value="Genomic_DNA"/>
</dbReference>
<dbReference type="Gene3D" id="1.10.30.50">
    <property type="match status" value="1"/>
</dbReference>
<dbReference type="InterPro" id="IPR003615">
    <property type="entry name" value="HNH_nuc"/>
</dbReference>
<dbReference type="Pfam" id="PF13395">
    <property type="entry name" value="HNH_4"/>
    <property type="match status" value="1"/>
</dbReference>
<accession>C0QF30</accession>
<dbReference type="OrthoDB" id="9802901at2"/>
<dbReference type="RefSeq" id="WP_015906245.1">
    <property type="nucleotide sequence ID" value="NC_012108.1"/>
</dbReference>
<feature type="domain" description="HNH nuclease" evidence="1">
    <location>
        <begin position="9"/>
        <end position="62"/>
    </location>
</feature>
<dbReference type="AlphaFoldDB" id="C0QF30"/>
<evidence type="ECO:0000313" key="3">
    <source>
        <dbReference type="Proteomes" id="UP000000442"/>
    </source>
</evidence>
<evidence type="ECO:0000259" key="1">
    <source>
        <dbReference type="SMART" id="SM00507"/>
    </source>
</evidence>
<proteinExistence type="predicted"/>
<organism evidence="2 3">
    <name type="scientific">Desulforapulum autotrophicum (strain ATCC 43914 / DSM 3382 / VKM B-1955 / HRM2)</name>
    <name type="common">Desulfobacterium autotrophicum</name>
    <dbReference type="NCBI Taxonomy" id="177437"/>
    <lineage>
        <taxon>Bacteria</taxon>
        <taxon>Pseudomonadati</taxon>
        <taxon>Thermodesulfobacteriota</taxon>
        <taxon>Desulfobacteria</taxon>
        <taxon>Desulfobacterales</taxon>
        <taxon>Desulfobacteraceae</taxon>
        <taxon>Desulforapulum</taxon>
    </lineage>
</organism>
<keyword evidence="2" id="KW-0378">Hydrolase</keyword>